<keyword evidence="6" id="KW-1185">Reference proteome</keyword>
<dbReference type="EMBL" id="CP015124">
    <property type="protein sequence ID" value="ANP36815.1"/>
    <property type="molecule type" value="Genomic_DNA"/>
</dbReference>
<dbReference type="Proteomes" id="UP000092565">
    <property type="component" value="Chromosome"/>
</dbReference>
<organism evidence="4 6">
    <name type="scientific">Phaeobacter gallaeciensis</name>
    <dbReference type="NCBI Taxonomy" id="60890"/>
    <lineage>
        <taxon>Bacteria</taxon>
        <taxon>Pseudomonadati</taxon>
        <taxon>Pseudomonadota</taxon>
        <taxon>Alphaproteobacteria</taxon>
        <taxon>Rhodobacterales</taxon>
        <taxon>Roseobacteraceae</taxon>
        <taxon>Phaeobacter</taxon>
    </lineage>
</organism>
<evidence type="ECO:0000313" key="3">
    <source>
        <dbReference type="EMBL" id="ANP36815.1"/>
    </source>
</evidence>
<evidence type="ECO:0000313" key="4">
    <source>
        <dbReference type="EMBL" id="ANP36857.1"/>
    </source>
</evidence>
<protein>
    <submittedName>
        <fullName evidence="4">Uncharacterized protein</fullName>
    </submittedName>
</protein>
<evidence type="ECO:0000313" key="5">
    <source>
        <dbReference type="EMBL" id="ANP38080.1"/>
    </source>
</evidence>
<evidence type="ECO:0000313" key="6">
    <source>
        <dbReference type="Proteomes" id="UP000092565"/>
    </source>
</evidence>
<dbReference type="EMBL" id="CP015124">
    <property type="protein sequence ID" value="ANP36857.1"/>
    <property type="molecule type" value="Genomic_DNA"/>
</dbReference>
<feature type="region of interest" description="Disordered" evidence="1">
    <location>
        <begin position="1"/>
        <end position="20"/>
    </location>
</feature>
<gene>
    <name evidence="2" type="ORF">JL2886_01530</name>
    <name evidence="3" type="ORF">JL2886_01911</name>
    <name evidence="4" type="ORF">JL2886_01959</name>
    <name evidence="5" type="ORF">JL2886_03197</name>
</gene>
<name>A0A1B0ZRS1_9RHOB</name>
<evidence type="ECO:0000256" key="1">
    <source>
        <dbReference type="SAM" id="MobiDB-lite"/>
    </source>
</evidence>
<accession>A0A1B0ZRS1</accession>
<reference evidence="4 6" key="1">
    <citation type="submission" date="2016-04" db="EMBL/GenBank/DDBJ databases">
        <authorList>
            <person name="Evans L.H."/>
            <person name="Alamgir A."/>
            <person name="Owens N."/>
            <person name="Weber N.D."/>
            <person name="Virtaneva K."/>
            <person name="Barbian K."/>
            <person name="Babar A."/>
            <person name="Rosenke K."/>
        </authorList>
    </citation>
    <scope>NUCLEOTIDE SEQUENCE [LARGE SCALE GENOMIC DNA]</scope>
    <source>
        <strain evidence="4 6">JL2886</strain>
    </source>
</reference>
<proteinExistence type="predicted"/>
<sequence length="43" mass="4995">MKERESMLFGSETDDPVVNQLPDPTVVKDCLFLDQIKREKGVW</sequence>
<dbReference type="EMBL" id="CP015124">
    <property type="protein sequence ID" value="ANP36444.1"/>
    <property type="molecule type" value="Genomic_DNA"/>
</dbReference>
<dbReference type="AlphaFoldDB" id="A0A1B0ZRS1"/>
<dbReference type="EMBL" id="CP015124">
    <property type="protein sequence ID" value="ANP38080.1"/>
    <property type="molecule type" value="Genomic_DNA"/>
</dbReference>
<evidence type="ECO:0000313" key="2">
    <source>
        <dbReference type="EMBL" id="ANP36444.1"/>
    </source>
</evidence>